<dbReference type="EMBL" id="MGJT01000012">
    <property type="protein sequence ID" value="OGN12844.1"/>
    <property type="molecule type" value="Genomic_DNA"/>
</dbReference>
<protein>
    <recommendedName>
        <fullName evidence="4">Outer membrane protein beta-barrel domain-containing protein</fullName>
    </recommendedName>
</protein>
<evidence type="ECO:0000313" key="2">
    <source>
        <dbReference type="EMBL" id="OGN12844.1"/>
    </source>
</evidence>
<accession>A0A1F8FIB2</accession>
<keyword evidence="1" id="KW-0732">Signal</keyword>
<evidence type="ECO:0008006" key="4">
    <source>
        <dbReference type="Google" id="ProtNLM"/>
    </source>
</evidence>
<dbReference type="Proteomes" id="UP000178197">
    <property type="component" value="Unassembled WGS sequence"/>
</dbReference>
<proteinExistence type="predicted"/>
<evidence type="ECO:0000313" key="3">
    <source>
        <dbReference type="Proteomes" id="UP000178197"/>
    </source>
</evidence>
<feature type="signal peptide" evidence="1">
    <location>
        <begin position="1"/>
        <end position="20"/>
    </location>
</feature>
<feature type="chain" id="PRO_5009535526" description="Outer membrane protein beta-barrel domain-containing protein" evidence="1">
    <location>
        <begin position="21"/>
        <end position="243"/>
    </location>
</feature>
<dbReference type="AlphaFoldDB" id="A0A1F8FIB2"/>
<sequence>MKKAIMVVLFMFFMGWPVYGQTPSTGSEQGNRAILFEGTFLKGSAEFFGDSKEWSSVKSVFPGVEVRFKQNGRMTIGVGYQRWQLDAPSETYLTGFLVCDRPTAGGCPISANTRTITHHPQTGEPLASTTFASEAEGHLLSSTVYVNILKKGKVRPFVAGGGGVVFLKKTFHTTSFVHPNLKDVIGREFQFEKPENTYSANSVSASIKTVAGVNIFPMSHTVISLSGGYHNGTVFNLSLGYIW</sequence>
<reference evidence="2 3" key="1">
    <citation type="journal article" date="2016" name="Nat. Commun.">
        <title>Thousands of microbial genomes shed light on interconnected biogeochemical processes in an aquifer system.</title>
        <authorList>
            <person name="Anantharaman K."/>
            <person name="Brown C.T."/>
            <person name="Hug L.A."/>
            <person name="Sharon I."/>
            <person name="Castelle C.J."/>
            <person name="Probst A.J."/>
            <person name="Thomas B.C."/>
            <person name="Singh A."/>
            <person name="Wilkins M.J."/>
            <person name="Karaoz U."/>
            <person name="Brodie E.L."/>
            <person name="Williams K.H."/>
            <person name="Hubbard S.S."/>
            <person name="Banfield J.F."/>
        </authorList>
    </citation>
    <scope>NUCLEOTIDE SEQUENCE [LARGE SCALE GENOMIC DNA]</scope>
</reference>
<organism evidence="2 3">
    <name type="scientific">Candidatus Yanofskybacteria bacterium RIFCSPHIGHO2_02_FULL_43_15c</name>
    <dbReference type="NCBI Taxonomy" id="1802679"/>
    <lineage>
        <taxon>Bacteria</taxon>
        <taxon>Candidatus Yanofskyibacteriota</taxon>
    </lineage>
</organism>
<comment type="caution">
    <text evidence="2">The sequence shown here is derived from an EMBL/GenBank/DDBJ whole genome shotgun (WGS) entry which is preliminary data.</text>
</comment>
<gene>
    <name evidence="2" type="ORF">A3C71_02685</name>
</gene>
<evidence type="ECO:0000256" key="1">
    <source>
        <dbReference type="SAM" id="SignalP"/>
    </source>
</evidence>
<name>A0A1F8FIB2_9BACT</name>